<accession>A0A8D5ZKP0</accession>
<keyword evidence="3" id="KW-1185">Reference proteome</keyword>
<dbReference type="InterPro" id="IPR025321">
    <property type="entry name" value="DUF4227"/>
</dbReference>
<evidence type="ECO:0000313" key="3">
    <source>
        <dbReference type="Proteomes" id="UP000677436"/>
    </source>
</evidence>
<evidence type="ECO:0008006" key="4">
    <source>
        <dbReference type="Google" id="ProtNLM"/>
    </source>
</evidence>
<organism evidence="2 3">
    <name type="scientific">Polycladomyces abyssicola</name>
    <dbReference type="NCBI Taxonomy" id="1125966"/>
    <lineage>
        <taxon>Bacteria</taxon>
        <taxon>Bacillati</taxon>
        <taxon>Bacillota</taxon>
        <taxon>Bacilli</taxon>
        <taxon>Bacillales</taxon>
        <taxon>Thermoactinomycetaceae</taxon>
        <taxon>Polycladomyces</taxon>
    </lineage>
</organism>
<dbReference type="EMBL" id="AP024601">
    <property type="protein sequence ID" value="BCU81674.1"/>
    <property type="molecule type" value="Genomic_DNA"/>
</dbReference>
<dbReference type="RefSeq" id="WP_212774861.1">
    <property type="nucleotide sequence ID" value="NZ_AP024601.1"/>
</dbReference>
<evidence type="ECO:0000313" key="2">
    <source>
        <dbReference type="EMBL" id="BCU81674.1"/>
    </source>
</evidence>
<name>A0A8D5ZKP0_9BACL</name>
<dbReference type="AlphaFoldDB" id="A0A8D5ZKP0"/>
<protein>
    <recommendedName>
        <fullName evidence="4">DUF4227 family protein</fullName>
    </recommendedName>
</protein>
<reference evidence="2" key="2">
    <citation type="journal article" date="2021" name="Microbiol. Resour. Announc.">
        <title>Complete Genome Sequence of Polycladomyces abyssicola JIR-001T, Isolated from Hemipelagic Sediment in Deep Seawater.</title>
        <authorList>
            <person name="Tsubouchi T."/>
            <person name="Kaneko Y."/>
        </authorList>
    </citation>
    <scope>NUCLEOTIDE SEQUENCE</scope>
    <source>
        <strain evidence="2">JIR-001</strain>
    </source>
</reference>
<proteinExistence type="predicted"/>
<gene>
    <name evidence="2" type="ORF">JIR001_14570</name>
</gene>
<reference evidence="2" key="1">
    <citation type="journal article" date="2013" name="Int. J. Syst. Evol. Microbiol.">
        <title>Polycladomyces abyssicola gen. nov., sp. nov., a thermophilic filamentous bacterium isolated from hemipelagic sediment.</title>
        <authorList>
            <person name="Tsubouchi T."/>
            <person name="Shimane Y."/>
            <person name="Mori K."/>
            <person name="Usui K."/>
            <person name="Hiraki T."/>
            <person name="Tame A."/>
            <person name="Uematsu K."/>
            <person name="Maruyama T."/>
            <person name="Hatada Y."/>
        </authorList>
    </citation>
    <scope>NUCLEOTIDE SEQUENCE</scope>
    <source>
        <strain evidence="2">JIR-001</strain>
    </source>
</reference>
<dbReference type="Pfam" id="PF14004">
    <property type="entry name" value="DUF4227"/>
    <property type="match status" value="1"/>
</dbReference>
<keyword evidence="1" id="KW-1133">Transmembrane helix</keyword>
<dbReference type="Proteomes" id="UP000677436">
    <property type="component" value="Chromosome"/>
</dbReference>
<dbReference type="KEGG" id="pabs:JIR001_14570"/>
<feature type="transmembrane region" description="Helical" evidence="1">
    <location>
        <begin position="14"/>
        <end position="36"/>
    </location>
</feature>
<keyword evidence="1" id="KW-0472">Membrane</keyword>
<sequence>MIISLRRWVEWGKFFLLFFLLTLLFYQVIAFFGLLLEPKPRYREPSGRAVKVFAQQMIPRPSEEMGVKERLFLFYWLGE</sequence>
<evidence type="ECO:0000256" key="1">
    <source>
        <dbReference type="SAM" id="Phobius"/>
    </source>
</evidence>
<keyword evidence="1" id="KW-0812">Transmembrane</keyword>